<name>A0A383EEI4_9ZZZZ</name>
<proteinExistence type="predicted"/>
<reference evidence="1" key="1">
    <citation type="submission" date="2018-05" db="EMBL/GenBank/DDBJ databases">
        <authorList>
            <person name="Lanie J.A."/>
            <person name="Ng W.-L."/>
            <person name="Kazmierczak K.M."/>
            <person name="Andrzejewski T.M."/>
            <person name="Davidsen T.M."/>
            <person name="Wayne K.J."/>
            <person name="Tettelin H."/>
            <person name="Glass J.I."/>
            <person name="Rusch D."/>
            <person name="Podicherti R."/>
            <person name="Tsui H.-C.T."/>
            <person name="Winkler M.E."/>
        </authorList>
    </citation>
    <scope>NUCLEOTIDE SEQUENCE</scope>
</reference>
<sequence length="44" mass="4845">VSGRRGCTLFNTNGQDLSPELWVTTDSHALERVGERSMPLLTIS</sequence>
<feature type="non-terminal residue" evidence="1">
    <location>
        <position position="1"/>
    </location>
</feature>
<gene>
    <name evidence="1" type="ORF">METZ01_LOCUS507878</name>
</gene>
<dbReference type="AlphaFoldDB" id="A0A383EEI4"/>
<evidence type="ECO:0000313" key="1">
    <source>
        <dbReference type="EMBL" id="SVE55024.1"/>
    </source>
</evidence>
<dbReference type="EMBL" id="UINC01225111">
    <property type="protein sequence ID" value="SVE55024.1"/>
    <property type="molecule type" value="Genomic_DNA"/>
</dbReference>
<protein>
    <submittedName>
        <fullName evidence="1">Uncharacterized protein</fullName>
    </submittedName>
</protein>
<organism evidence="1">
    <name type="scientific">marine metagenome</name>
    <dbReference type="NCBI Taxonomy" id="408172"/>
    <lineage>
        <taxon>unclassified sequences</taxon>
        <taxon>metagenomes</taxon>
        <taxon>ecological metagenomes</taxon>
    </lineage>
</organism>
<accession>A0A383EEI4</accession>